<name>X0VT56_9ZZZZ</name>
<reference evidence="1" key="1">
    <citation type="journal article" date="2014" name="Front. Microbiol.">
        <title>High frequency of phylogenetically diverse reductive dehalogenase-homologous genes in deep subseafloor sedimentary metagenomes.</title>
        <authorList>
            <person name="Kawai M."/>
            <person name="Futagami T."/>
            <person name="Toyoda A."/>
            <person name="Takaki Y."/>
            <person name="Nishi S."/>
            <person name="Hori S."/>
            <person name="Arai W."/>
            <person name="Tsubouchi T."/>
            <person name="Morono Y."/>
            <person name="Uchiyama I."/>
            <person name="Ito T."/>
            <person name="Fujiyama A."/>
            <person name="Inagaki F."/>
            <person name="Takami H."/>
        </authorList>
    </citation>
    <scope>NUCLEOTIDE SEQUENCE</scope>
    <source>
        <strain evidence="1">Expedition CK06-06</strain>
    </source>
</reference>
<evidence type="ECO:0000313" key="1">
    <source>
        <dbReference type="EMBL" id="GAG03726.1"/>
    </source>
</evidence>
<protein>
    <submittedName>
        <fullName evidence="1">Uncharacterized protein</fullName>
    </submittedName>
</protein>
<dbReference type="EMBL" id="BARS01029370">
    <property type="protein sequence ID" value="GAG03726.1"/>
    <property type="molecule type" value="Genomic_DNA"/>
</dbReference>
<organism evidence="1">
    <name type="scientific">marine sediment metagenome</name>
    <dbReference type="NCBI Taxonomy" id="412755"/>
    <lineage>
        <taxon>unclassified sequences</taxon>
        <taxon>metagenomes</taxon>
        <taxon>ecological metagenomes</taxon>
    </lineage>
</organism>
<accession>X0VT56</accession>
<gene>
    <name evidence="1" type="ORF">S01H1_45908</name>
</gene>
<comment type="caution">
    <text evidence="1">The sequence shown here is derived from an EMBL/GenBank/DDBJ whole genome shotgun (WGS) entry which is preliminary data.</text>
</comment>
<dbReference type="AlphaFoldDB" id="X0VT56"/>
<sequence>MSFDIHVESLGEEARGHRFLTFGDYPRHVGIKGIQKLVNRFVMCLFTPVGTHLSDREYGTGLAAALTGNTEHSVLKDLARAAVSDAEDKIKE</sequence>
<proteinExistence type="predicted"/>